<feature type="compositionally biased region" description="Gly residues" evidence="12">
    <location>
        <begin position="68"/>
        <end position="78"/>
    </location>
</feature>
<name>A0A1Y2B658_9FUNG</name>
<keyword evidence="3" id="KW-0479">Metal-binding</keyword>
<dbReference type="Pfam" id="PF00096">
    <property type="entry name" value="zf-C2H2"/>
    <property type="match status" value="4"/>
</dbReference>
<dbReference type="GO" id="GO:0005634">
    <property type="term" value="C:nucleus"/>
    <property type="evidence" value="ECO:0007669"/>
    <property type="project" value="UniProtKB-SubCell"/>
</dbReference>
<evidence type="ECO:0000256" key="3">
    <source>
        <dbReference type="ARBA" id="ARBA00022723"/>
    </source>
</evidence>
<gene>
    <name evidence="14" type="ORF">BCR33DRAFT_724352</name>
</gene>
<dbReference type="GO" id="GO:0000978">
    <property type="term" value="F:RNA polymerase II cis-regulatory region sequence-specific DNA binding"/>
    <property type="evidence" value="ECO:0007669"/>
    <property type="project" value="TreeGrafter"/>
</dbReference>
<evidence type="ECO:0000256" key="7">
    <source>
        <dbReference type="ARBA" id="ARBA00023015"/>
    </source>
</evidence>
<dbReference type="InterPro" id="IPR013087">
    <property type="entry name" value="Znf_C2H2_type"/>
</dbReference>
<keyword evidence="5 11" id="KW-0863">Zinc-finger</keyword>
<proteinExistence type="inferred from homology"/>
<feature type="region of interest" description="Disordered" evidence="12">
    <location>
        <begin position="1"/>
        <end position="23"/>
    </location>
</feature>
<dbReference type="PANTHER" id="PTHR23235:SF120">
    <property type="entry name" value="KRUPPEL-LIKE FACTOR 15"/>
    <property type="match status" value="1"/>
</dbReference>
<reference evidence="14 15" key="1">
    <citation type="submission" date="2016-07" db="EMBL/GenBank/DDBJ databases">
        <title>Pervasive Adenine N6-methylation of Active Genes in Fungi.</title>
        <authorList>
            <consortium name="DOE Joint Genome Institute"/>
            <person name="Mondo S.J."/>
            <person name="Dannebaum R.O."/>
            <person name="Kuo R.C."/>
            <person name="Labutti K."/>
            <person name="Haridas S."/>
            <person name="Kuo A."/>
            <person name="Salamov A."/>
            <person name="Ahrendt S.R."/>
            <person name="Lipzen A."/>
            <person name="Sullivan W."/>
            <person name="Andreopoulos W.B."/>
            <person name="Clum A."/>
            <person name="Lindquist E."/>
            <person name="Daum C."/>
            <person name="Ramamoorthy G.K."/>
            <person name="Gryganskyi A."/>
            <person name="Culley D."/>
            <person name="Magnuson J.K."/>
            <person name="James T.Y."/>
            <person name="O'Malley M.A."/>
            <person name="Stajich J.E."/>
            <person name="Spatafora J.W."/>
            <person name="Visel A."/>
            <person name="Grigoriev I.V."/>
        </authorList>
    </citation>
    <scope>NUCLEOTIDE SEQUENCE [LARGE SCALE GENOMIC DNA]</scope>
    <source>
        <strain evidence="14 15">JEL800</strain>
    </source>
</reference>
<dbReference type="PANTHER" id="PTHR23235">
    <property type="entry name" value="KRUEPPEL-LIKE TRANSCRIPTION FACTOR"/>
    <property type="match status" value="1"/>
</dbReference>
<organism evidence="14 15">
    <name type="scientific">Rhizoclosmatium globosum</name>
    <dbReference type="NCBI Taxonomy" id="329046"/>
    <lineage>
        <taxon>Eukaryota</taxon>
        <taxon>Fungi</taxon>
        <taxon>Fungi incertae sedis</taxon>
        <taxon>Chytridiomycota</taxon>
        <taxon>Chytridiomycota incertae sedis</taxon>
        <taxon>Chytridiomycetes</taxon>
        <taxon>Chytridiales</taxon>
        <taxon>Chytriomycetaceae</taxon>
        <taxon>Rhizoclosmatium</taxon>
    </lineage>
</organism>
<feature type="region of interest" description="Disordered" evidence="12">
    <location>
        <begin position="68"/>
        <end position="103"/>
    </location>
</feature>
<comment type="similarity">
    <text evidence="2">Belongs to the krueppel C2H2-type zinc-finger protein family.</text>
</comment>
<dbReference type="SUPFAM" id="SSF57667">
    <property type="entry name" value="beta-beta-alpha zinc fingers"/>
    <property type="match status" value="2"/>
</dbReference>
<feature type="domain" description="C2H2-type" evidence="13">
    <location>
        <begin position="136"/>
        <end position="165"/>
    </location>
</feature>
<dbReference type="PROSITE" id="PS00028">
    <property type="entry name" value="ZINC_FINGER_C2H2_1"/>
    <property type="match status" value="5"/>
</dbReference>
<dbReference type="SMART" id="SM00355">
    <property type="entry name" value="ZnF_C2H2"/>
    <property type="match status" value="5"/>
</dbReference>
<evidence type="ECO:0000256" key="4">
    <source>
        <dbReference type="ARBA" id="ARBA00022737"/>
    </source>
</evidence>
<comment type="subcellular location">
    <subcellularLocation>
        <location evidence="1">Nucleus</location>
    </subcellularLocation>
</comment>
<dbReference type="GO" id="GO:0008270">
    <property type="term" value="F:zinc ion binding"/>
    <property type="evidence" value="ECO:0007669"/>
    <property type="project" value="UniProtKB-KW"/>
</dbReference>
<keyword evidence="8" id="KW-0238">DNA-binding</keyword>
<dbReference type="STRING" id="329046.A0A1Y2B658"/>
<dbReference type="PROSITE" id="PS50157">
    <property type="entry name" value="ZINC_FINGER_C2H2_2"/>
    <property type="match status" value="4"/>
</dbReference>
<dbReference type="Proteomes" id="UP000193642">
    <property type="component" value="Unassembled WGS sequence"/>
</dbReference>
<evidence type="ECO:0000256" key="12">
    <source>
        <dbReference type="SAM" id="MobiDB-lite"/>
    </source>
</evidence>
<sequence length="325" mass="34440">MASLESHHCRGGSSQPSLFAGTNTLNPMSAAGANYLNGRRRSTSAGLGNTYHTGALIPGNLSVASSVNGGGSVSGGSVNGDDDDEGGVSGQDTTKKPRTPTNGQPIVCEYEGCGKQFTLQKSYIVHLRTHTGERPHVCTYPNCNKAFAQPSGLRSHIFTHTGERPYKCTLCPKTYTTSSRLKIHFRAHTNEEPYVCEYAGCTRRFKQKSNLDQHVVTHLDPAVRERLQRGNRKEVGCGECGRMYKNFASLDQHCWREHGRGARDVCAQYGVQIPVGANLGAAGVITAGEAGGVDGGADGGASGEVQEGGSGDFGEELGESMGEEA</sequence>
<keyword evidence="10" id="KW-0539">Nucleus</keyword>
<dbReference type="Gene3D" id="3.30.160.60">
    <property type="entry name" value="Classic Zinc Finger"/>
    <property type="match status" value="4"/>
</dbReference>
<evidence type="ECO:0000256" key="11">
    <source>
        <dbReference type="PROSITE-ProRule" id="PRU00042"/>
    </source>
</evidence>
<feature type="region of interest" description="Disordered" evidence="12">
    <location>
        <begin position="295"/>
        <end position="325"/>
    </location>
</feature>
<evidence type="ECO:0000256" key="9">
    <source>
        <dbReference type="ARBA" id="ARBA00023163"/>
    </source>
</evidence>
<dbReference type="FunFam" id="3.30.160.60:FF:001480">
    <property type="entry name" value="Si:cabz01071911.3"/>
    <property type="match status" value="1"/>
</dbReference>
<feature type="domain" description="C2H2-type" evidence="13">
    <location>
        <begin position="106"/>
        <end position="135"/>
    </location>
</feature>
<keyword evidence="9" id="KW-0804">Transcription</keyword>
<evidence type="ECO:0000256" key="8">
    <source>
        <dbReference type="ARBA" id="ARBA00023125"/>
    </source>
</evidence>
<feature type="compositionally biased region" description="Gly residues" evidence="12">
    <location>
        <begin position="295"/>
        <end position="312"/>
    </location>
</feature>
<dbReference type="AlphaFoldDB" id="A0A1Y2B658"/>
<protein>
    <recommendedName>
        <fullName evidence="13">C2H2-type domain-containing protein</fullName>
    </recommendedName>
</protein>
<evidence type="ECO:0000259" key="13">
    <source>
        <dbReference type="PROSITE" id="PS50157"/>
    </source>
</evidence>
<evidence type="ECO:0000313" key="15">
    <source>
        <dbReference type="Proteomes" id="UP000193642"/>
    </source>
</evidence>
<dbReference type="GO" id="GO:0000981">
    <property type="term" value="F:DNA-binding transcription factor activity, RNA polymerase II-specific"/>
    <property type="evidence" value="ECO:0007669"/>
    <property type="project" value="TreeGrafter"/>
</dbReference>
<keyword evidence="15" id="KW-1185">Reference proteome</keyword>
<dbReference type="InterPro" id="IPR036236">
    <property type="entry name" value="Znf_C2H2_sf"/>
</dbReference>
<evidence type="ECO:0000313" key="14">
    <source>
        <dbReference type="EMBL" id="ORY30313.1"/>
    </source>
</evidence>
<evidence type="ECO:0000256" key="6">
    <source>
        <dbReference type="ARBA" id="ARBA00022833"/>
    </source>
</evidence>
<dbReference type="FunFam" id="3.30.160.60:FF:000125">
    <property type="entry name" value="Putative zinc finger protein 143"/>
    <property type="match status" value="2"/>
</dbReference>
<feature type="compositionally biased region" description="Polar residues" evidence="12">
    <location>
        <begin position="12"/>
        <end position="23"/>
    </location>
</feature>
<dbReference type="OrthoDB" id="6077919at2759"/>
<evidence type="ECO:0000256" key="2">
    <source>
        <dbReference type="ARBA" id="ARBA00006991"/>
    </source>
</evidence>
<comment type="caution">
    <text evidence="14">The sequence shown here is derived from an EMBL/GenBank/DDBJ whole genome shotgun (WGS) entry which is preliminary data.</text>
</comment>
<evidence type="ECO:0000256" key="10">
    <source>
        <dbReference type="ARBA" id="ARBA00023242"/>
    </source>
</evidence>
<feature type="compositionally biased region" description="Acidic residues" evidence="12">
    <location>
        <begin position="313"/>
        <end position="325"/>
    </location>
</feature>
<keyword evidence="7" id="KW-0805">Transcription regulation</keyword>
<keyword evidence="6" id="KW-0862">Zinc</keyword>
<keyword evidence="4" id="KW-0677">Repeat</keyword>
<dbReference type="EMBL" id="MCGO01000083">
    <property type="protein sequence ID" value="ORY30313.1"/>
    <property type="molecule type" value="Genomic_DNA"/>
</dbReference>
<feature type="domain" description="C2H2-type" evidence="13">
    <location>
        <begin position="166"/>
        <end position="193"/>
    </location>
</feature>
<evidence type="ECO:0000256" key="5">
    <source>
        <dbReference type="ARBA" id="ARBA00022771"/>
    </source>
</evidence>
<accession>A0A1Y2B658</accession>
<feature type="domain" description="C2H2-type" evidence="13">
    <location>
        <begin position="194"/>
        <end position="218"/>
    </location>
</feature>
<evidence type="ECO:0000256" key="1">
    <source>
        <dbReference type="ARBA" id="ARBA00004123"/>
    </source>
</evidence>